<dbReference type="PANTHER" id="PTHR21666:SF270">
    <property type="entry name" value="MUREIN HYDROLASE ACTIVATOR ENVC"/>
    <property type="match status" value="1"/>
</dbReference>
<protein>
    <submittedName>
        <fullName evidence="4">Peptidase family M23</fullName>
    </submittedName>
</protein>
<dbReference type="EMBL" id="FOMX01000084">
    <property type="protein sequence ID" value="SFF45638.1"/>
    <property type="molecule type" value="Genomic_DNA"/>
</dbReference>
<proteinExistence type="predicted"/>
<dbReference type="Pfam" id="PF01551">
    <property type="entry name" value="Peptidase_M23"/>
    <property type="match status" value="1"/>
</dbReference>
<feature type="region of interest" description="Disordered" evidence="1">
    <location>
        <begin position="90"/>
        <end position="113"/>
    </location>
</feature>
<dbReference type="Gene3D" id="2.70.70.10">
    <property type="entry name" value="Glucose Permease (Domain IIA)"/>
    <property type="match status" value="1"/>
</dbReference>
<dbReference type="AlphaFoldDB" id="A0A1I2IVE8"/>
<evidence type="ECO:0000313" key="5">
    <source>
        <dbReference type="Proteomes" id="UP000199400"/>
    </source>
</evidence>
<evidence type="ECO:0000313" key="4">
    <source>
        <dbReference type="EMBL" id="SFF45638.1"/>
    </source>
</evidence>
<dbReference type="InterPro" id="IPR050570">
    <property type="entry name" value="Cell_wall_metabolism_enzyme"/>
</dbReference>
<accession>A0A1I2IVE8</accession>
<keyword evidence="2" id="KW-0812">Transmembrane</keyword>
<organism evidence="4 5">
    <name type="scientific">Nannocystis exedens</name>
    <dbReference type="NCBI Taxonomy" id="54"/>
    <lineage>
        <taxon>Bacteria</taxon>
        <taxon>Pseudomonadati</taxon>
        <taxon>Myxococcota</taxon>
        <taxon>Polyangia</taxon>
        <taxon>Nannocystales</taxon>
        <taxon>Nannocystaceae</taxon>
        <taxon>Nannocystis</taxon>
    </lineage>
</organism>
<name>A0A1I2IVE8_9BACT</name>
<reference evidence="5" key="1">
    <citation type="submission" date="2016-10" db="EMBL/GenBank/DDBJ databases">
        <authorList>
            <person name="Varghese N."/>
            <person name="Submissions S."/>
        </authorList>
    </citation>
    <scope>NUCLEOTIDE SEQUENCE [LARGE SCALE GENOMIC DNA]</scope>
    <source>
        <strain evidence="5">ATCC 25963</strain>
    </source>
</reference>
<dbReference type="SUPFAM" id="SSF51261">
    <property type="entry name" value="Duplicated hybrid motif"/>
    <property type="match status" value="1"/>
</dbReference>
<keyword evidence="2" id="KW-0472">Membrane</keyword>
<feature type="domain" description="M23ase beta-sheet core" evidence="3">
    <location>
        <begin position="128"/>
        <end position="226"/>
    </location>
</feature>
<gene>
    <name evidence="4" type="ORF">SAMN02745121_08969</name>
</gene>
<dbReference type="GO" id="GO:0004222">
    <property type="term" value="F:metalloendopeptidase activity"/>
    <property type="evidence" value="ECO:0007669"/>
    <property type="project" value="TreeGrafter"/>
</dbReference>
<keyword evidence="5" id="KW-1185">Reference proteome</keyword>
<dbReference type="InterPro" id="IPR016047">
    <property type="entry name" value="M23ase_b-sheet_dom"/>
</dbReference>
<keyword evidence="2" id="KW-1133">Transmembrane helix</keyword>
<evidence type="ECO:0000259" key="3">
    <source>
        <dbReference type="Pfam" id="PF01551"/>
    </source>
</evidence>
<dbReference type="InterPro" id="IPR011055">
    <property type="entry name" value="Dup_hybrid_motif"/>
</dbReference>
<feature type="transmembrane region" description="Helical" evidence="2">
    <location>
        <begin position="320"/>
        <end position="341"/>
    </location>
</feature>
<feature type="compositionally biased region" description="Low complexity" evidence="1">
    <location>
        <begin position="90"/>
        <end position="106"/>
    </location>
</feature>
<dbReference type="PANTHER" id="PTHR21666">
    <property type="entry name" value="PEPTIDASE-RELATED"/>
    <property type="match status" value="1"/>
</dbReference>
<dbReference type="Proteomes" id="UP000199400">
    <property type="component" value="Unassembled WGS sequence"/>
</dbReference>
<evidence type="ECO:0000256" key="2">
    <source>
        <dbReference type="SAM" id="Phobius"/>
    </source>
</evidence>
<feature type="region of interest" description="Disordered" evidence="1">
    <location>
        <begin position="290"/>
        <end position="315"/>
    </location>
</feature>
<evidence type="ECO:0000256" key="1">
    <source>
        <dbReference type="SAM" id="MobiDB-lite"/>
    </source>
</evidence>
<dbReference type="RefSeq" id="WP_170136504.1">
    <property type="nucleotide sequence ID" value="NZ_FOMX01000084.1"/>
</dbReference>
<dbReference type="STRING" id="54.SAMN02745121_08969"/>
<sequence length="351" mass="37505">MIPPLPQQVLLELEAVQWAVENKPEVYDGYQRKAGQEDQYWFANVAYWRAYPLAPKQLPKTPKPDEKVWVDTWLRIHQLVLARLAAQQPAPAWNGSSPRWPLSSPPKKWKPGSKFGVKRPWGSANPTRFHCGIDLSAGLSTPVLAPESGVILAVDQGWEAPAKAVILHLDSGLTALMGGVAKGSSPPKGTRVCPGQMVGCTTNVVAKIGPYPNGSTMLHFQLYKRHLTVSELNKQKAWYADRSQPPDLIDPADYLTAAMNGTPLDPANAASAFYGFTPEEPAGDIEAAEQNEGGEDLGDGKDNGTSEGGPPAKVASSSSALPWLLAGGVLLVGGAAAFAFTGRNTSSSFSL</sequence>
<dbReference type="CDD" id="cd12797">
    <property type="entry name" value="M23_peptidase"/>
    <property type="match status" value="1"/>
</dbReference>